<keyword evidence="2" id="KW-1185">Reference proteome</keyword>
<dbReference type="RefSeq" id="WP_089298805.1">
    <property type="nucleotide sequence ID" value="NZ_BOMU01000078.1"/>
</dbReference>
<organism evidence="1 2">
    <name type="scientific">Actinoplanes regularis</name>
    <dbReference type="NCBI Taxonomy" id="52697"/>
    <lineage>
        <taxon>Bacteria</taxon>
        <taxon>Bacillati</taxon>
        <taxon>Actinomycetota</taxon>
        <taxon>Actinomycetes</taxon>
        <taxon>Micromonosporales</taxon>
        <taxon>Micromonosporaceae</taxon>
        <taxon>Actinoplanes</taxon>
    </lineage>
</organism>
<dbReference type="Proteomes" id="UP000198415">
    <property type="component" value="Unassembled WGS sequence"/>
</dbReference>
<sequence>MTDAAGQAEYPVVMDVADWTFIDGTMDNEIQGIRERRWREDGQDPAWAELEQLGASIRQAGWEQLPDWPDTYEALQSWPTPGRTEAMRLSARQWGLVVTALESAADIDEPEDAATSRRIAALVRERLADQGLNPVPVVRSRSD</sequence>
<evidence type="ECO:0000313" key="2">
    <source>
        <dbReference type="Proteomes" id="UP000198415"/>
    </source>
</evidence>
<proteinExistence type="predicted"/>
<protein>
    <submittedName>
        <fullName evidence="1">Uncharacterized protein</fullName>
    </submittedName>
</protein>
<dbReference type="AlphaFoldDB" id="A0A239J3D9"/>
<gene>
    <name evidence="1" type="ORF">SAMN06264365_13249</name>
</gene>
<accession>A0A239J3D9</accession>
<name>A0A239J3D9_9ACTN</name>
<dbReference type="OrthoDB" id="5149358at2"/>
<evidence type="ECO:0000313" key="1">
    <source>
        <dbReference type="EMBL" id="SNT00319.1"/>
    </source>
</evidence>
<dbReference type="EMBL" id="FZNR01000032">
    <property type="protein sequence ID" value="SNT00319.1"/>
    <property type="molecule type" value="Genomic_DNA"/>
</dbReference>
<reference evidence="1 2" key="1">
    <citation type="submission" date="2017-06" db="EMBL/GenBank/DDBJ databases">
        <authorList>
            <person name="Kim H.J."/>
            <person name="Triplett B.A."/>
        </authorList>
    </citation>
    <scope>NUCLEOTIDE SEQUENCE [LARGE SCALE GENOMIC DNA]</scope>
    <source>
        <strain evidence="1 2">DSM 43151</strain>
    </source>
</reference>